<dbReference type="Gene3D" id="3.40.50.300">
    <property type="entry name" value="P-loop containing nucleotide triphosphate hydrolases"/>
    <property type="match status" value="1"/>
</dbReference>
<protein>
    <submittedName>
        <fullName evidence="1">Shikimate kinase</fullName>
        <ecNumber evidence="1">2.7.1.71</ecNumber>
    </submittedName>
</protein>
<proteinExistence type="predicted"/>
<reference evidence="1" key="1">
    <citation type="submission" date="2014-07" db="EMBL/GenBank/DDBJ databases">
        <authorList>
            <person name="Zhang J.E."/>
            <person name="Yang H."/>
            <person name="Guo J."/>
            <person name="Deng Z."/>
            <person name="Luo H."/>
            <person name="Luo M."/>
            <person name="Zhao B."/>
        </authorList>
    </citation>
    <scope>NUCLEOTIDE SEQUENCE</scope>
    <source>
        <strain evidence="1">AM4</strain>
    </source>
</reference>
<dbReference type="EMBL" id="LK995539">
    <property type="protein sequence ID" value="CED92300.1"/>
    <property type="molecule type" value="Genomic_DNA"/>
</dbReference>
<dbReference type="Pfam" id="PF01202">
    <property type="entry name" value="SKI"/>
    <property type="match status" value="1"/>
</dbReference>
<dbReference type="EC" id="2.7.1.71" evidence="1"/>
<gene>
    <name evidence="1" type="ORF">AAM4_2468</name>
</gene>
<accession>A0A1L7RPY0</accession>
<dbReference type="AlphaFoldDB" id="A0A1L7RPY0"/>
<dbReference type="RefSeq" id="WP_210581679.1">
    <property type="nucleotide sequence ID" value="NZ_LK995539.1"/>
</dbReference>
<evidence type="ECO:0000313" key="1">
    <source>
        <dbReference type="EMBL" id="CED92300.1"/>
    </source>
</evidence>
<dbReference type="InterPro" id="IPR027417">
    <property type="entry name" value="P-loop_NTPase"/>
</dbReference>
<dbReference type="SUPFAM" id="SSF52540">
    <property type="entry name" value="P-loop containing nucleoside triphosphate hydrolases"/>
    <property type="match status" value="1"/>
</dbReference>
<keyword evidence="1" id="KW-0418">Kinase</keyword>
<organism evidence="1">
    <name type="scientific">Actinomyces succiniciruminis</name>
    <dbReference type="NCBI Taxonomy" id="1522002"/>
    <lineage>
        <taxon>Bacteria</taxon>
        <taxon>Bacillati</taxon>
        <taxon>Actinomycetota</taxon>
        <taxon>Actinomycetes</taxon>
        <taxon>Actinomycetales</taxon>
        <taxon>Actinomycetaceae</taxon>
        <taxon>Actinomyces</taxon>
    </lineage>
</organism>
<keyword evidence="1" id="KW-0808">Transferase</keyword>
<name>A0A1L7RPY0_9ACTO</name>
<dbReference type="InterPro" id="IPR031322">
    <property type="entry name" value="Shikimate/glucono_kinase"/>
</dbReference>
<sequence>MNPARVVLLGAPGAGCSSVGRALANATGLPLYDVGQETAAALGTLPELALVAVPEERYRRAEAATARQTLGQAAAGAVIALGSGCLDDDAVQAALTQARADGAHLVHLTATPRRLATRNGLDAPRSVALGNVYQAFTRMLRERETACAQAGGVVVDTTDTTPERAAALVLEQLADRVGSTPRRAEP</sequence>
<dbReference type="GO" id="GO:0004765">
    <property type="term" value="F:shikimate kinase activity"/>
    <property type="evidence" value="ECO:0007669"/>
    <property type="project" value="UniProtKB-EC"/>
</dbReference>